<dbReference type="InterPro" id="IPR006086">
    <property type="entry name" value="XPG-I_dom"/>
</dbReference>
<dbReference type="AlphaFoldDB" id="T2MGU5"/>
<dbReference type="GO" id="GO:0046872">
    <property type="term" value="F:metal ion binding"/>
    <property type="evidence" value="ECO:0007669"/>
    <property type="project" value="UniProtKB-KW"/>
</dbReference>
<dbReference type="CDD" id="cd09868">
    <property type="entry name" value="PIN_XPG_RAD2"/>
    <property type="match status" value="1"/>
</dbReference>
<dbReference type="InterPro" id="IPR029060">
    <property type="entry name" value="PIN-like_dom_sf"/>
</dbReference>
<keyword evidence="7" id="KW-0227">DNA damage</keyword>
<evidence type="ECO:0000313" key="14">
    <source>
        <dbReference type="EMBL" id="CDG71147.1"/>
    </source>
</evidence>
<dbReference type="SUPFAM" id="SSF47807">
    <property type="entry name" value="5' to 3' exonuclease, C-terminal subdomain"/>
    <property type="match status" value="1"/>
</dbReference>
<dbReference type="SMART" id="SM00484">
    <property type="entry name" value="XPGI"/>
    <property type="match status" value="1"/>
</dbReference>
<accession>T2MGU5</accession>
<keyword evidence="4" id="KW-0540">Nuclease</keyword>
<dbReference type="EMBL" id="HAAD01004915">
    <property type="protein sequence ID" value="CDG71147.1"/>
    <property type="molecule type" value="mRNA"/>
</dbReference>
<dbReference type="InterPro" id="IPR036279">
    <property type="entry name" value="5-3_exonuclease_C_sf"/>
</dbReference>
<keyword evidence="8" id="KW-0378">Hydrolase</keyword>
<dbReference type="Pfam" id="PF00752">
    <property type="entry name" value="XPG_N"/>
    <property type="match status" value="1"/>
</dbReference>
<evidence type="ECO:0000256" key="8">
    <source>
        <dbReference type="ARBA" id="ARBA00022801"/>
    </source>
</evidence>
<name>T2MGU5_HYDVU</name>
<feature type="non-terminal residue" evidence="14">
    <location>
        <position position="1"/>
    </location>
</feature>
<dbReference type="PRINTS" id="PR00853">
    <property type="entry name" value="XPGRADSUPER"/>
</dbReference>
<comment type="cofactor">
    <cofactor evidence="1">
        <name>Mg(2+)</name>
        <dbReference type="ChEBI" id="CHEBI:18420"/>
    </cofactor>
</comment>
<dbReference type="PROSITE" id="PS00841">
    <property type="entry name" value="XPG_1"/>
    <property type="match status" value="1"/>
</dbReference>
<comment type="similarity">
    <text evidence="3">Belongs to the XPG/RAD2 endonuclease family. XPG subfamily.</text>
</comment>
<protein>
    <submittedName>
        <fullName evidence="14">DNA repair protein complementing XP-G cells</fullName>
    </submittedName>
</protein>
<evidence type="ECO:0000256" key="1">
    <source>
        <dbReference type="ARBA" id="ARBA00001946"/>
    </source>
</evidence>
<dbReference type="GO" id="GO:0016788">
    <property type="term" value="F:hydrolase activity, acting on ester bonds"/>
    <property type="evidence" value="ECO:0007669"/>
    <property type="project" value="InterPro"/>
</dbReference>
<evidence type="ECO:0000256" key="5">
    <source>
        <dbReference type="ARBA" id="ARBA00022723"/>
    </source>
</evidence>
<dbReference type="SMART" id="SM00485">
    <property type="entry name" value="XPGN"/>
    <property type="match status" value="1"/>
</dbReference>
<evidence type="ECO:0000259" key="13">
    <source>
        <dbReference type="SMART" id="SM00485"/>
    </source>
</evidence>
<feature type="non-terminal residue" evidence="14">
    <location>
        <position position="518"/>
    </location>
</feature>
<keyword evidence="9" id="KW-0460">Magnesium</keyword>
<dbReference type="PANTHER" id="PTHR16171:SF7">
    <property type="entry name" value="DNA REPAIR PROTEIN RAD2"/>
    <property type="match status" value="1"/>
</dbReference>
<evidence type="ECO:0000256" key="3">
    <source>
        <dbReference type="ARBA" id="ARBA00005283"/>
    </source>
</evidence>
<dbReference type="OrthoDB" id="2959108at2759"/>
<dbReference type="InterPro" id="IPR001044">
    <property type="entry name" value="XPG/Rad2_eukaryotes"/>
</dbReference>
<keyword evidence="11" id="KW-0539">Nucleus</keyword>
<evidence type="ECO:0000256" key="4">
    <source>
        <dbReference type="ARBA" id="ARBA00022722"/>
    </source>
</evidence>
<comment type="subcellular location">
    <subcellularLocation>
        <location evidence="2">Nucleus</location>
    </subcellularLocation>
</comment>
<dbReference type="InterPro" id="IPR006085">
    <property type="entry name" value="XPG_DNA_repair_N"/>
</dbReference>
<dbReference type="Gene3D" id="1.10.150.20">
    <property type="entry name" value="5' to 3' exonuclease, C-terminal subdomain"/>
    <property type="match status" value="1"/>
</dbReference>
<proteinExistence type="evidence at transcript level"/>
<dbReference type="SUPFAM" id="SSF88723">
    <property type="entry name" value="PIN domain-like"/>
    <property type="match status" value="1"/>
</dbReference>
<dbReference type="GO" id="GO:0003697">
    <property type="term" value="F:single-stranded DNA binding"/>
    <property type="evidence" value="ECO:0007669"/>
    <property type="project" value="InterPro"/>
</dbReference>
<evidence type="ECO:0000256" key="11">
    <source>
        <dbReference type="ARBA" id="ARBA00023242"/>
    </source>
</evidence>
<reference evidence="14" key="1">
    <citation type="journal article" date="2013" name="Genome Biol. Evol.">
        <title>Punctuated emergences of genetic and phenotypic innovations in eumetazoan, bilaterian, euteleostome, and hominidae ancestors.</title>
        <authorList>
            <person name="Wenger Y."/>
            <person name="Galliot B."/>
        </authorList>
    </citation>
    <scope>NUCLEOTIDE SEQUENCE</scope>
    <source>
        <tissue evidence="14">Whole animals</tissue>
    </source>
</reference>
<organism evidence="14">
    <name type="scientific">Hydra vulgaris</name>
    <name type="common">Hydra</name>
    <name type="synonym">Hydra attenuata</name>
    <dbReference type="NCBI Taxonomy" id="6087"/>
    <lineage>
        <taxon>Eukaryota</taxon>
        <taxon>Metazoa</taxon>
        <taxon>Cnidaria</taxon>
        <taxon>Hydrozoa</taxon>
        <taxon>Hydroidolina</taxon>
        <taxon>Anthoathecata</taxon>
        <taxon>Aplanulata</taxon>
        <taxon>Hydridae</taxon>
        <taxon>Hydra</taxon>
    </lineage>
</organism>
<dbReference type="PRINTS" id="PR00066">
    <property type="entry name" value="XRODRMPGMNTG"/>
</dbReference>
<keyword evidence="5" id="KW-0479">Metal-binding</keyword>
<gene>
    <name evidence="14" type="primary">ERCC5</name>
</gene>
<feature type="domain" description="XPG-I" evidence="12">
    <location>
        <begin position="183"/>
        <end position="252"/>
    </location>
</feature>
<evidence type="ECO:0000256" key="10">
    <source>
        <dbReference type="ARBA" id="ARBA00023204"/>
    </source>
</evidence>
<keyword evidence="10" id="KW-0234">DNA repair</keyword>
<keyword evidence="6" id="KW-0255">Endonuclease</keyword>
<dbReference type="PANTHER" id="PTHR16171">
    <property type="entry name" value="DNA REPAIR PROTEIN COMPLEMENTING XP-G CELLS-RELATED"/>
    <property type="match status" value="1"/>
</dbReference>
<dbReference type="InterPro" id="IPR008918">
    <property type="entry name" value="HhH2"/>
</dbReference>
<dbReference type="GO" id="GO:0006289">
    <property type="term" value="P:nucleotide-excision repair"/>
    <property type="evidence" value="ECO:0007669"/>
    <property type="project" value="InterPro"/>
</dbReference>
<dbReference type="InterPro" id="IPR006084">
    <property type="entry name" value="XPG/Rad2"/>
</dbReference>
<evidence type="ECO:0000256" key="2">
    <source>
        <dbReference type="ARBA" id="ARBA00004123"/>
    </source>
</evidence>
<evidence type="ECO:0000256" key="6">
    <source>
        <dbReference type="ARBA" id="ARBA00022759"/>
    </source>
</evidence>
<sequence length="518" mass="58793">WLNKAVKGMRDKHGNQVYNAHLVLMFHRICKLLFYGIKPVFVFDGNVPELKKNTQKLRRSYRLKAEACKGKIDESLINNFLKSKALECVTGKKSTLKLKLQKSNEPDIFQLPAFQEKKVESSDEDDTSWLDAINSDELKEDFLKLEVELNKEKIELELETRKQTRQAATLSAEVYNDVQDLLQLFGIPYLVSPMEAEAQCAALNLLKLTNGTITDDSDIFLFGAENVYKNIFNKDKIPECYSSKDLETLLYLTREKLIAVAFLTGSDYTEGLPGVGGITAMEILQAFAKKTAEETLANFRAWVMSPNVTGNKVLDRLKAKLALDGIPSNFNSNEVWEAYLNPIVDQSKEKFEWGNPDIESIKQFASDKMAWSFSNTLETLKPLLEKWKEKAKLQRTIDTYFMPKIKFGSGKEASKRLQNVLNDLSRSTGCNEDLLKPGPSETNDSYQIDSSGYCKAEIPKRKKRTASRKKLPLTVSSNHSVQLKKEAMKINPNAHRIKSIPPLVKVKDINAVIRRRFG</sequence>
<dbReference type="Pfam" id="PF00867">
    <property type="entry name" value="XPG_I"/>
    <property type="match status" value="1"/>
</dbReference>
<evidence type="ECO:0000256" key="9">
    <source>
        <dbReference type="ARBA" id="ARBA00022842"/>
    </source>
</evidence>
<evidence type="ECO:0000256" key="7">
    <source>
        <dbReference type="ARBA" id="ARBA00022763"/>
    </source>
</evidence>
<dbReference type="Gene3D" id="3.40.50.1010">
    <property type="entry name" value="5'-nuclease"/>
    <property type="match status" value="1"/>
</dbReference>
<dbReference type="SMART" id="SM00279">
    <property type="entry name" value="HhH2"/>
    <property type="match status" value="1"/>
</dbReference>
<feature type="domain" description="XPG N-terminal" evidence="13">
    <location>
        <begin position="1"/>
        <end position="65"/>
    </location>
</feature>
<dbReference type="InterPro" id="IPR019974">
    <property type="entry name" value="XPG_CS"/>
</dbReference>
<dbReference type="GO" id="GO:0004520">
    <property type="term" value="F:DNA endonuclease activity"/>
    <property type="evidence" value="ECO:0007669"/>
    <property type="project" value="TreeGrafter"/>
</dbReference>
<dbReference type="GO" id="GO:0005634">
    <property type="term" value="C:nucleus"/>
    <property type="evidence" value="ECO:0007669"/>
    <property type="project" value="UniProtKB-SubCell"/>
</dbReference>
<evidence type="ECO:0000259" key="12">
    <source>
        <dbReference type="SMART" id="SM00484"/>
    </source>
</evidence>